<feature type="repeat" description="ANK" evidence="2">
    <location>
        <begin position="979"/>
        <end position="1001"/>
    </location>
</feature>
<dbReference type="PROSITE" id="PS50297">
    <property type="entry name" value="ANK_REP_REGION"/>
    <property type="match status" value="3"/>
</dbReference>
<evidence type="ECO:0000313" key="8">
    <source>
        <dbReference type="Proteomes" id="UP000475325"/>
    </source>
</evidence>
<feature type="domain" description="GPI inositol-deacylase winged helix" evidence="5">
    <location>
        <begin position="669"/>
        <end position="750"/>
    </location>
</feature>
<evidence type="ECO:0000259" key="5">
    <source>
        <dbReference type="Pfam" id="PF22939"/>
    </source>
</evidence>
<feature type="domain" description="Nucleoside phosphorylase" evidence="4">
    <location>
        <begin position="11"/>
        <end position="303"/>
    </location>
</feature>
<evidence type="ECO:0000256" key="3">
    <source>
        <dbReference type="SAM" id="MobiDB-lite"/>
    </source>
</evidence>
<reference evidence="7 8" key="1">
    <citation type="submission" date="2019-06" db="EMBL/GenBank/DDBJ databases">
        <authorList>
            <person name="Palmer J.M."/>
        </authorList>
    </citation>
    <scope>NUCLEOTIDE SEQUENCE [LARGE SCALE GENOMIC DNA]</scope>
    <source>
        <strain evidence="7 8">TWF102</strain>
    </source>
</reference>
<dbReference type="Proteomes" id="UP000475325">
    <property type="component" value="Unassembled WGS sequence"/>
</dbReference>
<dbReference type="Pfam" id="PF00023">
    <property type="entry name" value="Ank"/>
    <property type="match status" value="2"/>
</dbReference>
<dbReference type="InterPro" id="IPR035994">
    <property type="entry name" value="Nucleoside_phosphorylase_sf"/>
</dbReference>
<feature type="compositionally biased region" description="Polar residues" evidence="3">
    <location>
        <begin position="145"/>
        <end position="156"/>
    </location>
</feature>
<dbReference type="InterPro" id="IPR002110">
    <property type="entry name" value="Ankyrin_rpt"/>
</dbReference>
<protein>
    <submittedName>
        <fullName evidence="7">Uncharacterized protein</fullName>
    </submittedName>
</protein>
<sequence length="1373" mass="155484">MAESVIENYTVGWICALQEEYEAACRMLDDEFEPPDELDIDIKDDNTYEYGMINGHYVVIGCLPSGRYGTVSAAIVAKDMVRSFPNLRFALMVGIGGGAPTKQRDIRLGDVVVSQPEGDLGGVVQFDLGKRLQEEGESDGADGRGSSQLFRRTGQLNAPPPVLLGAMPRLLRLHRDTRRPDKLAEHIKLMDDMPSFRRPAQDQLYRSNYLHQSAGKTCQNCQEEQTVERPPRDGSREVMIHYGTIASSNTLMKNAVERDRYAREVGILCFEMEAAGLMNNLPCLVIRGICDYSDSHKNDEWHNYAALTAAAYARELLNTLRPAKIQELPSWAPEFRIILKDIQKDVVVSKNNMDVILHHQVAQEEEKIIEWLTPIDYGTQQSDFLNRRYPGTGSWLLESEEYQKWIRSPGTGMTLFCPGIPGAGKTILMSIVIDDLYQKYRADSDTCIAYVYFSFKQQLTEEEFFLYLLKKLSMARPSLPEEVRLLYEDHKKEKTRPTVQEVLRALKTVMSLYEKLFFAVDALDECQSYDDGGCRGRILDRLFELQAEYGVNIFATSRFILDISNRFERLGSAMLKIRATDEDIRRYLDDQVSRSERPLLKSYREEIITEITKAVDGMFLLAQLHFRNLCMKKSLKKLLDGLKTLPTGSEAYYKAYESAMKRVDGQDTDSRELGMDVISWVTCSMKPLTIIELQHALGVELEGIESNGMEFDEINISTVEDIISVCAGLVTIDAESKIIRIAHYTAQQYFEETQHKWFPRVEANITDVCVTYLSLKVFKIESEEMGKRLGNNRMYINQTHVNERVKEKEKRLGLYPFYEYAANNWGRHARKLVSQKRPRLMEFLSCQSVLDLSLQVTISKHQVDPWTMTTALHMAAYFGLIEVVKSFIESGANVNTKDFWGQTPLCFAAKHGHQEIVRLLLAHPNVYPDYIPNETGKPSFRAPLSFAAENGHSKIVQMFLEDRRIDPNSKSRDPHERQNTWTPLSYAAREGHEEVVRILLNDPRVDPDFTARTDYGQSRSPLSLAAGGGYEEVVRILLADPRINPDSKAAEYAIDNINQSRGENWTPLFFAARRGHEGVVRMLLQDPRVNPNARAKNPTEEEENRTALSYAAEYGWDGVVKVLIADPRIDINIKSEPYRWETGFVTGSGGLTPLSYATIHGKEAVVRLLLAAPGIDPNASSVSGSYLGVSPLLLAVKKNRGEITKSLLAHEKINVNQRGYHGETALHWAVKNNLEDMTKMLLAHPKIEVNNRFYNEETILIRASRYGLGAMVRLLLSRKDIDTSIKDSSGKTALLHAEFMLYRQPDCGPLVRTSDKRTIVGLLRAYDGILPRKGQGVTTRMVSKLKRLNASLRGCTRKYTAVISLVPFPISGL</sequence>
<dbReference type="InterPro" id="IPR054471">
    <property type="entry name" value="GPIID_WHD"/>
</dbReference>
<dbReference type="InterPro" id="IPR053137">
    <property type="entry name" value="NLR-like"/>
</dbReference>
<evidence type="ECO:0000256" key="2">
    <source>
        <dbReference type="PROSITE-ProRule" id="PRU00023"/>
    </source>
</evidence>
<keyword evidence="2" id="KW-0040">ANK repeat</keyword>
<dbReference type="SUPFAM" id="SSF52540">
    <property type="entry name" value="P-loop containing nucleoside triphosphate hydrolases"/>
    <property type="match status" value="1"/>
</dbReference>
<dbReference type="SUPFAM" id="SSF48403">
    <property type="entry name" value="Ankyrin repeat"/>
    <property type="match status" value="1"/>
</dbReference>
<dbReference type="PANTHER" id="PTHR46082">
    <property type="entry name" value="ATP/GTP-BINDING PROTEIN-RELATED"/>
    <property type="match status" value="1"/>
</dbReference>
<dbReference type="SMART" id="SM00248">
    <property type="entry name" value="ANK"/>
    <property type="match status" value="11"/>
</dbReference>
<dbReference type="Pfam" id="PF12796">
    <property type="entry name" value="Ank_2"/>
    <property type="match status" value="3"/>
</dbReference>
<dbReference type="EMBL" id="WIQW01000153">
    <property type="protein sequence ID" value="KAF3079502.1"/>
    <property type="molecule type" value="Genomic_DNA"/>
</dbReference>
<dbReference type="Pfam" id="PF22939">
    <property type="entry name" value="WHD_GPIID"/>
    <property type="match status" value="1"/>
</dbReference>
<dbReference type="InterPro" id="IPR027417">
    <property type="entry name" value="P-loop_NTPase"/>
</dbReference>
<accession>A0A7C8MV43</accession>
<dbReference type="SUPFAM" id="SSF53167">
    <property type="entry name" value="Purine and uridine phosphorylases"/>
    <property type="match status" value="1"/>
</dbReference>
<evidence type="ECO:0000259" key="4">
    <source>
        <dbReference type="Pfam" id="PF01048"/>
    </source>
</evidence>
<dbReference type="GO" id="GO:0009116">
    <property type="term" value="P:nucleoside metabolic process"/>
    <property type="evidence" value="ECO:0007669"/>
    <property type="project" value="InterPro"/>
</dbReference>
<gene>
    <name evidence="7" type="ORF">TWF102_002867</name>
</gene>
<dbReference type="InterPro" id="IPR000845">
    <property type="entry name" value="Nucleoside_phosphorylase_d"/>
</dbReference>
<dbReference type="Gene3D" id="3.40.50.1580">
    <property type="entry name" value="Nucleoside phosphorylase domain"/>
    <property type="match status" value="1"/>
</dbReference>
<feature type="domain" description="Nephrocystin 3-like N-terminal" evidence="6">
    <location>
        <begin position="391"/>
        <end position="558"/>
    </location>
</feature>
<evidence type="ECO:0000313" key="7">
    <source>
        <dbReference type="EMBL" id="KAF3079502.1"/>
    </source>
</evidence>
<dbReference type="PANTHER" id="PTHR46082:SF11">
    <property type="entry name" value="AAA+ ATPASE DOMAIN-CONTAINING PROTEIN-RELATED"/>
    <property type="match status" value="1"/>
</dbReference>
<feature type="region of interest" description="Disordered" evidence="3">
    <location>
        <begin position="133"/>
        <end position="157"/>
    </location>
</feature>
<dbReference type="Pfam" id="PF01048">
    <property type="entry name" value="PNP_UDP_1"/>
    <property type="match status" value="1"/>
</dbReference>
<keyword evidence="1" id="KW-0677">Repeat</keyword>
<comment type="caution">
    <text evidence="7">The sequence shown here is derived from an EMBL/GenBank/DDBJ whole genome shotgun (WGS) entry which is preliminary data.</text>
</comment>
<dbReference type="Gene3D" id="3.40.50.300">
    <property type="entry name" value="P-loop containing nucleotide triphosphate hydrolases"/>
    <property type="match status" value="1"/>
</dbReference>
<organism evidence="7 8">
    <name type="scientific">Orbilia oligospora</name>
    <name type="common">Nematode-trapping fungus</name>
    <name type="synonym">Arthrobotrys oligospora</name>
    <dbReference type="NCBI Taxonomy" id="2813651"/>
    <lineage>
        <taxon>Eukaryota</taxon>
        <taxon>Fungi</taxon>
        <taxon>Dikarya</taxon>
        <taxon>Ascomycota</taxon>
        <taxon>Pezizomycotina</taxon>
        <taxon>Orbiliomycetes</taxon>
        <taxon>Orbiliales</taxon>
        <taxon>Orbiliaceae</taxon>
        <taxon>Orbilia</taxon>
    </lineage>
</organism>
<dbReference type="Pfam" id="PF24883">
    <property type="entry name" value="NPHP3_N"/>
    <property type="match status" value="1"/>
</dbReference>
<dbReference type="Gene3D" id="1.25.40.20">
    <property type="entry name" value="Ankyrin repeat-containing domain"/>
    <property type="match status" value="4"/>
</dbReference>
<feature type="repeat" description="ANK" evidence="2">
    <location>
        <begin position="900"/>
        <end position="921"/>
    </location>
</feature>
<dbReference type="InterPro" id="IPR056884">
    <property type="entry name" value="NPHP3-like_N"/>
</dbReference>
<name>A0A7C8MV43_ORBOL</name>
<dbReference type="InterPro" id="IPR036770">
    <property type="entry name" value="Ankyrin_rpt-contain_sf"/>
</dbReference>
<dbReference type="PROSITE" id="PS50088">
    <property type="entry name" value="ANK_REPEAT"/>
    <property type="match status" value="3"/>
</dbReference>
<evidence type="ECO:0000256" key="1">
    <source>
        <dbReference type="ARBA" id="ARBA00022737"/>
    </source>
</evidence>
<proteinExistence type="predicted"/>
<evidence type="ECO:0000259" key="6">
    <source>
        <dbReference type="Pfam" id="PF24883"/>
    </source>
</evidence>
<feature type="repeat" description="ANK" evidence="2">
    <location>
        <begin position="867"/>
        <end position="899"/>
    </location>
</feature>
<dbReference type="GO" id="GO:0003824">
    <property type="term" value="F:catalytic activity"/>
    <property type="evidence" value="ECO:0007669"/>
    <property type="project" value="InterPro"/>
</dbReference>